<name>A0ABW8LBD9_9GAMM</name>
<evidence type="ECO:0000259" key="4">
    <source>
        <dbReference type="Pfam" id="PF25222"/>
    </source>
</evidence>
<feature type="signal peptide" evidence="2">
    <location>
        <begin position="1"/>
        <end position="38"/>
    </location>
</feature>
<comment type="caution">
    <text evidence="6">The sequence shown here is derived from an EMBL/GenBank/DDBJ whole genome shotgun (WGS) entry which is preliminary data.</text>
</comment>
<evidence type="ECO:0000259" key="3">
    <source>
        <dbReference type="Pfam" id="PF13387"/>
    </source>
</evidence>
<keyword evidence="7" id="KW-1185">Reference proteome</keyword>
<gene>
    <name evidence="6" type="ORF">ACI2I3_11965</name>
</gene>
<protein>
    <submittedName>
        <fullName evidence="6">DUF4105 domain-containing protein</fullName>
    </submittedName>
</protein>
<evidence type="ECO:0000259" key="5">
    <source>
        <dbReference type="Pfam" id="PF25225"/>
    </source>
</evidence>
<evidence type="ECO:0000256" key="2">
    <source>
        <dbReference type="SAM" id="SignalP"/>
    </source>
</evidence>
<dbReference type="InterPro" id="IPR057162">
    <property type="entry name" value="DUF7840"/>
</dbReference>
<keyword evidence="1" id="KW-0175">Coiled coil</keyword>
<organism evidence="6 7">
    <name type="scientific">Psychrobacter namhaensis</name>
    <dbReference type="NCBI Taxonomy" id="292734"/>
    <lineage>
        <taxon>Bacteria</taxon>
        <taxon>Pseudomonadati</taxon>
        <taxon>Pseudomonadota</taxon>
        <taxon>Gammaproteobacteria</taxon>
        <taxon>Moraxellales</taxon>
        <taxon>Moraxellaceae</taxon>
        <taxon>Psychrobacter</taxon>
    </lineage>
</organism>
<dbReference type="RefSeq" id="WP_404672393.1">
    <property type="nucleotide sequence ID" value="NZ_JBJDPD010000029.1"/>
</dbReference>
<dbReference type="Pfam" id="PF13387">
    <property type="entry name" value="Lnb_N"/>
    <property type="match status" value="1"/>
</dbReference>
<dbReference type="EMBL" id="JBJDPD010000029">
    <property type="protein sequence ID" value="MFK4002048.1"/>
    <property type="molecule type" value="Genomic_DNA"/>
</dbReference>
<dbReference type="Pfam" id="PF25222">
    <property type="entry name" value="DUF7840"/>
    <property type="match status" value="1"/>
</dbReference>
<dbReference type="Proteomes" id="UP001620234">
    <property type="component" value="Unassembled WGS sequence"/>
</dbReference>
<feature type="coiled-coil region" evidence="1">
    <location>
        <begin position="81"/>
        <end position="108"/>
    </location>
</feature>
<proteinExistence type="predicted"/>
<accession>A0ABW8LBD9</accession>
<dbReference type="Pfam" id="PF25225">
    <property type="entry name" value="DUF7843"/>
    <property type="match status" value="1"/>
</dbReference>
<evidence type="ECO:0000313" key="7">
    <source>
        <dbReference type="Proteomes" id="UP001620234"/>
    </source>
</evidence>
<feature type="domain" description="DUF7840" evidence="4">
    <location>
        <begin position="466"/>
        <end position="720"/>
    </location>
</feature>
<feature type="chain" id="PRO_5047228575" evidence="2">
    <location>
        <begin position="39"/>
        <end position="721"/>
    </location>
</feature>
<feature type="domain" description="DUF7843" evidence="5">
    <location>
        <begin position="106"/>
        <end position="205"/>
    </location>
</feature>
<reference evidence="6 7" key="1">
    <citation type="submission" date="2024-11" db="EMBL/GenBank/DDBJ databases">
        <title>The Natural Products Discovery Center: Release of the First 8490 Sequenced Strains for Exploring Actinobacteria Biosynthetic Diversity.</title>
        <authorList>
            <person name="Kalkreuter E."/>
            <person name="Kautsar S.A."/>
            <person name="Yang D."/>
            <person name="Bader C.D."/>
            <person name="Teijaro C.N."/>
            <person name="Fluegel L."/>
            <person name="Davis C.M."/>
            <person name="Simpson J.R."/>
            <person name="Lauterbach L."/>
            <person name="Steele A.D."/>
            <person name="Gui C."/>
            <person name="Meng S."/>
            <person name="Li G."/>
            <person name="Viehrig K."/>
            <person name="Ye F."/>
            <person name="Su P."/>
            <person name="Kiefer A.F."/>
            <person name="Nichols A."/>
            <person name="Cepeda A.J."/>
            <person name="Yan W."/>
            <person name="Fan B."/>
            <person name="Jiang Y."/>
            <person name="Adhikari A."/>
            <person name="Zheng C.-J."/>
            <person name="Schuster L."/>
            <person name="Cowan T.M."/>
            <person name="Smanski M.J."/>
            <person name="Chevrette M.G."/>
            <person name="De Carvalho L.P.S."/>
            <person name="Shen B."/>
        </authorList>
    </citation>
    <scope>NUCLEOTIDE SEQUENCE [LARGE SCALE GENOMIC DNA]</scope>
    <source>
        <strain evidence="6 7">NPDC077433</strain>
    </source>
</reference>
<evidence type="ECO:0000313" key="6">
    <source>
        <dbReference type="EMBL" id="MFK4002048.1"/>
    </source>
</evidence>
<evidence type="ECO:0000256" key="1">
    <source>
        <dbReference type="SAM" id="Coils"/>
    </source>
</evidence>
<dbReference type="InterPro" id="IPR025178">
    <property type="entry name" value="Lnb_N"/>
</dbReference>
<sequence>MSIKPISLPVDCTLTTIRQRARLPFAIAGLLLSAQTQAFLPTPLSLVTTGELAPMSNSAVVDETANTAAYPRVQTEISEGQNAQARQKSQAEELLANWREQVKTENLAQHTTWRRLLYFFDDQKGFLGKNKGVSVVDDANFFLSKNGQQDSGAELDAMLVALADELTITAHNTAQTGDSSSLNSRSQNSNSVLCRFPARVHWLSETLNISESDLMADCPEFDEWIEKLAPEQLSIMFAQEYLDNPTSAFAHTLLRIDSKASAADPSQIHHAYALNYTVGGDPADSFVVYAIKSMIGSYDNAIEIDPYPEKLAKYLQDDERDAWTYQLDLSPSEGQQIMRHVWETKGLEMPYYFATDNCASEILRLIDVVRPQQHLLSQLPYVVIPSDVVQLLDNEGLLARTNYTPADSTLRQAQLNAVKQQREQLGYHNSAKQTFHEIKSARLNPISSMSSDRQTLLQRRIAVSDNNPIDRHPLQLGHVGIGQRGDNNYIDVGVRAGYHDFLDRPAGFPQFFDLEGAAVTVRLYDKDDEASHRHAQPKSVVLQNLTLVSGRSFNPVNSAKKGKTWGATIEATRVDDGSQQDGTDHLVGSLGYETGWSWAFGTPRKNTGEMPPQLCYTLLSGTTQAGRGLNKGYRVGAGVNLGCRYQINNQLRVQAELQLPYWYHGSSDAPDVRGHYWQPISTLGLQYDFDKKQALRINTTYDWQERLAANDDIQLSYRRYF</sequence>
<dbReference type="InterPro" id="IPR057165">
    <property type="entry name" value="DUF7843"/>
</dbReference>
<keyword evidence="2" id="KW-0732">Signal</keyword>
<feature type="domain" description="Lnb N-terminal periplasmic" evidence="3">
    <location>
        <begin position="220"/>
        <end position="392"/>
    </location>
</feature>